<evidence type="ECO:0000259" key="2">
    <source>
        <dbReference type="SMART" id="SM00900"/>
    </source>
</evidence>
<gene>
    <name evidence="3" type="ORF">BJL90_09165</name>
    <name evidence="4" type="ORF">CLFO_07360</name>
</gene>
<dbReference type="RefSeq" id="WP_070966901.1">
    <property type="nucleotide sequence ID" value="NZ_CP017603.1"/>
</dbReference>
<feature type="domain" description="FMN-binding" evidence="2">
    <location>
        <begin position="56"/>
        <end position="140"/>
    </location>
</feature>
<dbReference type="Gene3D" id="3.90.1010.20">
    <property type="match status" value="2"/>
</dbReference>
<evidence type="ECO:0000256" key="1">
    <source>
        <dbReference type="SAM" id="SignalP"/>
    </source>
</evidence>
<dbReference type="Pfam" id="PF04205">
    <property type="entry name" value="FMN_bind"/>
    <property type="match status" value="2"/>
</dbReference>
<dbReference type="GO" id="GO:0010181">
    <property type="term" value="F:FMN binding"/>
    <property type="evidence" value="ECO:0007669"/>
    <property type="project" value="InterPro"/>
</dbReference>
<name>A0AAC9WF84_9CLOT</name>
<feature type="domain" description="FMN-binding" evidence="2">
    <location>
        <begin position="162"/>
        <end position="248"/>
    </location>
</feature>
<sequence length="250" mass="27091">MKKVLIFLLAMLMVVSLIGCSSQTAADPDPVEDPVVGEGTTNKYNDGTYEAYDDAAAKSFYKAVVTVKDDKIVDLDLIGFRNTGELKDADYPYAPFHEAQATLTEAFLAANGTEGVEIVTGATGSSEGWAIAINRALEKALVEPVSDAAYFDGTFQGVTELGERGRKMTRVTIENDKIVDVVVEETRFVDGAEVLKDEEYEYEAFHQAAEEMPARFIEANGTDVEIFTGATSSSTGWIEAVEDALAKAKR</sequence>
<dbReference type="EMBL" id="CP020559">
    <property type="protein sequence ID" value="ARE86414.1"/>
    <property type="molecule type" value="Genomic_DNA"/>
</dbReference>
<accession>A0AAC9WF84</accession>
<dbReference type="KEGG" id="cfm:BJL90_09165"/>
<evidence type="ECO:0000313" key="3">
    <source>
        <dbReference type="EMBL" id="AOY76053.1"/>
    </source>
</evidence>
<protein>
    <submittedName>
        <fullName evidence="4">FMN-binding domain protein</fullName>
    </submittedName>
</protein>
<dbReference type="AlphaFoldDB" id="A0AAC9WF84"/>
<evidence type="ECO:0000313" key="6">
    <source>
        <dbReference type="Proteomes" id="UP000192478"/>
    </source>
</evidence>
<evidence type="ECO:0000313" key="5">
    <source>
        <dbReference type="Proteomes" id="UP000177894"/>
    </source>
</evidence>
<keyword evidence="1" id="KW-0732">Signal</keyword>
<dbReference type="SMART" id="SM00900">
    <property type="entry name" value="FMN_bind"/>
    <property type="match status" value="2"/>
</dbReference>
<dbReference type="Proteomes" id="UP000177894">
    <property type="component" value="Chromosome"/>
</dbReference>
<feature type="chain" id="PRO_5042287729" evidence="1">
    <location>
        <begin position="27"/>
        <end position="250"/>
    </location>
</feature>
<dbReference type="InterPro" id="IPR007329">
    <property type="entry name" value="FMN-bd"/>
</dbReference>
<dbReference type="PROSITE" id="PS51257">
    <property type="entry name" value="PROKAR_LIPOPROTEIN"/>
    <property type="match status" value="1"/>
</dbReference>
<feature type="signal peptide" evidence="1">
    <location>
        <begin position="1"/>
        <end position="26"/>
    </location>
</feature>
<reference evidence="3 5" key="1">
    <citation type="submission" date="2016-10" db="EMBL/GenBank/DDBJ databases">
        <title>Complete Genome Sequence of Acetogen Clostridium formicoaceticum ATCC 27076.</title>
        <authorList>
            <person name="Bao T."/>
            <person name="Cheng C."/>
            <person name="Zhao J."/>
            <person name="Yang S.-T."/>
            <person name="Wang J."/>
            <person name="Wang M."/>
        </authorList>
    </citation>
    <scope>NUCLEOTIDE SEQUENCE [LARGE SCALE GENOMIC DNA]</scope>
    <source>
        <strain evidence="3 5">ATCC 27076</strain>
    </source>
</reference>
<dbReference type="GO" id="GO:0016020">
    <property type="term" value="C:membrane"/>
    <property type="evidence" value="ECO:0007669"/>
    <property type="project" value="InterPro"/>
</dbReference>
<reference evidence="4 6" key="2">
    <citation type="submission" date="2017-03" db="EMBL/GenBank/DDBJ databases">
        <title>Complete sequence of Clostridium formicaceticum DSM 92.</title>
        <authorList>
            <person name="Poehlein A."/>
            <person name="Karl M."/>
            <person name="Bengelsdorf F.R."/>
            <person name="Duerre P."/>
            <person name="Daniel R."/>
        </authorList>
    </citation>
    <scope>NUCLEOTIDE SEQUENCE [LARGE SCALE GENOMIC DNA]</scope>
    <source>
        <strain evidence="4 6">DSM 92</strain>
    </source>
</reference>
<evidence type="ECO:0000313" key="4">
    <source>
        <dbReference type="EMBL" id="ARE86414.1"/>
    </source>
</evidence>
<keyword evidence="5" id="KW-1185">Reference proteome</keyword>
<dbReference type="EMBL" id="CP017603">
    <property type="protein sequence ID" value="AOY76053.1"/>
    <property type="molecule type" value="Genomic_DNA"/>
</dbReference>
<dbReference type="Proteomes" id="UP000192478">
    <property type="component" value="Chromosome"/>
</dbReference>
<proteinExistence type="predicted"/>
<organism evidence="4 6">
    <name type="scientific">Clostridium formicaceticum</name>
    <dbReference type="NCBI Taxonomy" id="1497"/>
    <lineage>
        <taxon>Bacteria</taxon>
        <taxon>Bacillati</taxon>
        <taxon>Bacillota</taxon>
        <taxon>Clostridia</taxon>
        <taxon>Eubacteriales</taxon>
        <taxon>Clostridiaceae</taxon>
        <taxon>Clostridium</taxon>
    </lineage>
</organism>